<dbReference type="Proteomes" id="UP000658613">
    <property type="component" value="Unassembled WGS sequence"/>
</dbReference>
<keyword evidence="4" id="KW-1185">Reference proteome</keyword>
<dbReference type="AlphaFoldDB" id="A0A931GXC8"/>
<reference evidence="3" key="1">
    <citation type="submission" date="2020-11" db="EMBL/GenBank/DDBJ databases">
        <title>Sequencing the genomes of 1000 actinobacteria strains.</title>
        <authorList>
            <person name="Klenk H.-P."/>
        </authorList>
    </citation>
    <scope>NUCLEOTIDE SEQUENCE</scope>
    <source>
        <strain evidence="3">DSM 45632</strain>
    </source>
</reference>
<feature type="transmembrane region" description="Helical" evidence="2">
    <location>
        <begin position="115"/>
        <end position="138"/>
    </location>
</feature>
<proteinExistence type="predicted"/>
<protein>
    <submittedName>
        <fullName evidence="3">Uncharacterized protein</fullName>
    </submittedName>
</protein>
<feature type="region of interest" description="Disordered" evidence="1">
    <location>
        <begin position="75"/>
        <end position="104"/>
    </location>
</feature>
<dbReference type="EMBL" id="JADOUE010000001">
    <property type="protein sequence ID" value="MBG6121259.1"/>
    <property type="molecule type" value="Genomic_DNA"/>
</dbReference>
<keyword evidence="2" id="KW-0472">Membrane</keyword>
<name>A0A931GXC8_9CORY</name>
<keyword evidence="2" id="KW-0812">Transmembrane</keyword>
<evidence type="ECO:0000313" key="4">
    <source>
        <dbReference type="Proteomes" id="UP000658613"/>
    </source>
</evidence>
<comment type="caution">
    <text evidence="3">The sequence shown here is derived from an EMBL/GenBank/DDBJ whole genome shotgun (WGS) entry which is preliminary data.</text>
</comment>
<evidence type="ECO:0000313" key="3">
    <source>
        <dbReference type="EMBL" id="MBG6121259.1"/>
    </source>
</evidence>
<evidence type="ECO:0000256" key="2">
    <source>
        <dbReference type="SAM" id="Phobius"/>
    </source>
</evidence>
<dbReference type="RefSeq" id="WP_196823861.1">
    <property type="nucleotide sequence ID" value="NZ_CP046980.1"/>
</dbReference>
<organism evidence="3 4">
    <name type="scientific">Corynebacterium aquatimens</name>
    <dbReference type="NCBI Taxonomy" id="1190508"/>
    <lineage>
        <taxon>Bacteria</taxon>
        <taxon>Bacillati</taxon>
        <taxon>Actinomycetota</taxon>
        <taxon>Actinomycetes</taxon>
        <taxon>Mycobacteriales</taxon>
        <taxon>Corynebacteriaceae</taxon>
        <taxon>Corynebacterium</taxon>
    </lineage>
</organism>
<keyword evidence="2" id="KW-1133">Transmembrane helix</keyword>
<feature type="transmembrane region" description="Helical" evidence="2">
    <location>
        <begin position="12"/>
        <end position="35"/>
    </location>
</feature>
<evidence type="ECO:0000256" key="1">
    <source>
        <dbReference type="SAM" id="MobiDB-lite"/>
    </source>
</evidence>
<gene>
    <name evidence="3" type="ORF">IW254_000228</name>
</gene>
<accession>A0A931GXC8</accession>
<sequence>MDFPVALADSLLTVIIATVVILAVGWFAYAGYVIYRGKDTDTNGTKPKNGYADYGYSYGVADSYDDIPTGAAYAGTDSSSSTTGTYTDADSASTANTASTDTSAAREQGTISTSAIVGIIAGGFGLLATIIAAIVIVAL</sequence>